<feature type="compositionally biased region" description="Low complexity" evidence="2">
    <location>
        <begin position="13"/>
        <end position="38"/>
    </location>
</feature>
<name>A0A267EJQ9_9PLAT</name>
<feature type="compositionally biased region" description="Low complexity" evidence="2">
    <location>
        <begin position="412"/>
        <end position="447"/>
    </location>
</feature>
<feature type="coiled-coil region" evidence="1">
    <location>
        <begin position="157"/>
        <end position="202"/>
    </location>
</feature>
<sequence length="486" mass="53335">MRHSSIRHQSQTSPAAVADAADSSCGDSGISGASGCASPTQGLRCSQQQQQPLLSDGWQFHAMAMSAISELPSPLPTSTTPNSPTTAASAAATAASSRLTQSVSYGRGASAQARRQALAHSLAMLSHETRTKQKELDRRELEVQEATAKATEQIEYVLKMSDKAHKLEDENAQLRSQLELCKSEISNLLDELQQREAELQERDDYCQELRQQLGRSQQDIAQIRSCADQLKVENSVLNDTCRAVEGLPRSDSEEAELEQLRLTNQRLQRQLAQADTETSGLLAQMQQLQQQLQQQQQQQQQERQASADQTGGDSRSKRELLQTIRRLVEEKMAWEAYCARLLRRAVECAPQLLLARPDGREDERRMELTAESRWEAAFSALFRTVMQKDPRLVDGLSLPSPSSHPVSPPPRCSLRPPRASTSSSASAGSSSSIAAATTTTQSASSSTRRLQPRPILPPTMRSARQPAPAPMTAPGQLKLQPARNVI</sequence>
<feature type="region of interest" description="Disordered" evidence="2">
    <location>
        <begin position="393"/>
        <end position="486"/>
    </location>
</feature>
<organism evidence="3 4">
    <name type="scientific">Macrostomum lignano</name>
    <dbReference type="NCBI Taxonomy" id="282301"/>
    <lineage>
        <taxon>Eukaryota</taxon>
        <taxon>Metazoa</taxon>
        <taxon>Spiralia</taxon>
        <taxon>Lophotrochozoa</taxon>
        <taxon>Platyhelminthes</taxon>
        <taxon>Rhabditophora</taxon>
        <taxon>Macrostomorpha</taxon>
        <taxon>Macrostomida</taxon>
        <taxon>Macrostomidae</taxon>
        <taxon>Macrostomum</taxon>
    </lineage>
</organism>
<protein>
    <submittedName>
        <fullName evidence="3">Uncharacterized protein</fullName>
    </submittedName>
</protein>
<reference evidence="3 4" key="1">
    <citation type="submission" date="2017-06" db="EMBL/GenBank/DDBJ databases">
        <title>A platform for efficient transgenesis in Macrostomum lignano, a flatworm model organism for stem cell research.</title>
        <authorList>
            <person name="Berezikov E."/>
        </authorList>
    </citation>
    <scope>NUCLEOTIDE SEQUENCE [LARGE SCALE GENOMIC DNA]</scope>
    <source>
        <strain evidence="3">DV1</strain>
        <tissue evidence="3">Whole organism</tissue>
    </source>
</reference>
<evidence type="ECO:0000256" key="1">
    <source>
        <dbReference type="SAM" id="Coils"/>
    </source>
</evidence>
<gene>
    <name evidence="3" type="ORF">BOX15_Mlig007354g1</name>
</gene>
<keyword evidence="1" id="KW-0175">Coiled coil</keyword>
<dbReference type="AlphaFoldDB" id="A0A267EJQ9"/>
<feature type="region of interest" description="Disordered" evidence="2">
    <location>
        <begin position="1"/>
        <end position="42"/>
    </location>
</feature>
<proteinExistence type="predicted"/>
<dbReference type="EMBL" id="NIVC01002073">
    <property type="protein sequence ID" value="PAA61069.1"/>
    <property type="molecule type" value="Genomic_DNA"/>
</dbReference>
<evidence type="ECO:0000313" key="3">
    <source>
        <dbReference type="EMBL" id="PAA61069.1"/>
    </source>
</evidence>
<evidence type="ECO:0000313" key="4">
    <source>
        <dbReference type="Proteomes" id="UP000215902"/>
    </source>
</evidence>
<feature type="region of interest" description="Disordered" evidence="2">
    <location>
        <begin position="71"/>
        <end position="93"/>
    </location>
</feature>
<keyword evidence="4" id="KW-1185">Reference proteome</keyword>
<evidence type="ECO:0000256" key="2">
    <source>
        <dbReference type="SAM" id="MobiDB-lite"/>
    </source>
</evidence>
<comment type="caution">
    <text evidence="3">The sequence shown here is derived from an EMBL/GenBank/DDBJ whole genome shotgun (WGS) entry which is preliminary data.</text>
</comment>
<accession>A0A267EJQ9</accession>
<feature type="region of interest" description="Disordered" evidence="2">
    <location>
        <begin position="294"/>
        <end position="318"/>
    </location>
</feature>
<feature type="compositionally biased region" description="Polar residues" evidence="2">
    <location>
        <begin position="302"/>
        <end position="313"/>
    </location>
</feature>
<dbReference type="Proteomes" id="UP000215902">
    <property type="component" value="Unassembled WGS sequence"/>
</dbReference>